<evidence type="ECO:0000313" key="3">
    <source>
        <dbReference type="Proteomes" id="UP000001062"/>
    </source>
</evidence>
<sequence precursor="true">MEFKKLCIGAGLVLASTVSMAEMPEFGAQIGYASGGDKLATATFMDGSTESLYAGSGFTIGAFLTAPISAESDIDWKLAINYLNDSIDAANGEISFSRFPIDALVIKNFEKFKLGGGITYHLNPTLDLDTPSYNEKTDADNALGFILEGSYMLTRDVDLGLRYTNIEYDFKNAPAFDGSHVAINLAVTF</sequence>
<name>F2JYQ3_MARM1</name>
<feature type="signal peptide" evidence="1">
    <location>
        <begin position="1"/>
        <end position="21"/>
    </location>
</feature>
<accession>F2JYQ3</accession>
<dbReference type="PATRIC" id="fig|717774.3.peg.387"/>
<feature type="chain" id="PRO_5003280735" description="Outer membrane protein beta-barrel domain-containing protein" evidence="1">
    <location>
        <begin position="22"/>
        <end position="189"/>
    </location>
</feature>
<evidence type="ECO:0008006" key="4">
    <source>
        <dbReference type="Google" id="ProtNLM"/>
    </source>
</evidence>
<evidence type="ECO:0000256" key="1">
    <source>
        <dbReference type="SAM" id="SignalP"/>
    </source>
</evidence>
<dbReference type="Proteomes" id="UP000001062">
    <property type="component" value="Chromosome"/>
</dbReference>
<dbReference type="KEGG" id="mme:Marme_0378"/>
<dbReference type="RefSeq" id="WP_013659584.1">
    <property type="nucleotide sequence ID" value="NC_015276.1"/>
</dbReference>
<gene>
    <name evidence="2" type="ordered locus">Marme_0378</name>
</gene>
<organism evidence="2 3">
    <name type="scientific">Marinomonas mediterranea (strain ATCC 700492 / JCM 21426 / NBRC 103028 / MMB-1)</name>
    <dbReference type="NCBI Taxonomy" id="717774"/>
    <lineage>
        <taxon>Bacteria</taxon>
        <taxon>Pseudomonadati</taxon>
        <taxon>Pseudomonadota</taxon>
        <taxon>Gammaproteobacteria</taxon>
        <taxon>Oceanospirillales</taxon>
        <taxon>Oceanospirillaceae</taxon>
        <taxon>Marinomonas</taxon>
    </lineage>
</organism>
<keyword evidence="3" id="KW-1185">Reference proteome</keyword>
<dbReference type="eggNOG" id="ENOG50330H8">
    <property type="taxonomic scope" value="Bacteria"/>
</dbReference>
<proteinExistence type="predicted"/>
<keyword evidence="1" id="KW-0732">Signal</keyword>
<dbReference type="OrthoDB" id="5874203at2"/>
<evidence type="ECO:0000313" key="2">
    <source>
        <dbReference type="EMBL" id="ADZ89678.1"/>
    </source>
</evidence>
<dbReference type="HOGENOM" id="CLU_1401948_0_0_6"/>
<protein>
    <recommendedName>
        <fullName evidence="4">Outer membrane protein beta-barrel domain-containing protein</fullName>
    </recommendedName>
</protein>
<dbReference type="AlphaFoldDB" id="F2JYQ3"/>
<dbReference type="EMBL" id="CP002583">
    <property type="protein sequence ID" value="ADZ89678.1"/>
    <property type="molecule type" value="Genomic_DNA"/>
</dbReference>
<reference evidence="2 3" key="1">
    <citation type="journal article" date="2012" name="Stand. Genomic Sci.">
        <title>Complete genome sequence of the melanogenic marine bacterium Marinomonas mediterranea type strain (MMB-1(T)).</title>
        <authorList>
            <person name="Lucas-Elio P."/>
            <person name="Goodwin L."/>
            <person name="Woyke T."/>
            <person name="Pitluck S."/>
            <person name="Nolan M."/>
            <person name="Kyrpides N.C."/>
            <person name="Detter J.C."/>
            <person name="Copeland A."/>
            <person name="Teshima H."/>
            <person name="Bruce D."/>
            <person name="Detter C."/>
            <person name="Tapia R."/>
            <person name="Han S."/>
            <person name="Land M.L."/>
            <person name="Ivanova N."/>
            <person name="Mikhailova N."/>
            <person name="Johnston A.W."/>
            <person name="Sanchez-Amat A."/>
        </authorList>
    </citation>
    <scope>NUCLEOTIDE SEQUENCE [LARGE SCALE GENOMIC DNA]</scope>
    <source>
        <strain evidence="3">ATCC 700492 / JCM 21426 / NBRC 103028 / MMB-1</strain>
    </source>
</reference>